<dbReference type="InterPro" id="IPR001650">
    <property type="entry name" value="Helicase_C-like"/>
</dbReference>
<evidence type="ECO:0000313" key="5">
    <source>
        <dbReference type="EMBL" id="SVC69673.1"/>
    </source>
</evidence>
<feature type="domain" description="Helicase C-terminal" evidence="4">
    <location>
        <begin position="65"/>
        <end position="229"/>
    </location>
</feature>
<dbReference type="EMBL" id="UINC01105612">
    <property type="protein sequence ID" value="SVC69673.1"/>
    <property type="molecule type" value="Genomic_DNA"/>
</dbReference>
<feature type="non-terminal residue" evidence="5">
    <location>
        <position position="357"/>
    </location>
</feature>
<organism evidence="5">
    <name type="scientific">marine metagenome</name>
    <dbReference type="NCBI Taxonomy" id="408172"/>
    <lineage>
        <taxon>unclassified sequences</taxon>
        <taxon>metagenomes</taxon>
        <taxon>ecological metagenomes</taxon>
    </lineage>
</organism>
<reference evidence="5" key="1">
    <citation type="submission" date="2018-05" db="EMBL/GenBank/DDBJ databases">
        <authorList>
            <person name="Lanie J.A."/>
            <person name="Ng W.-L."/>
            <person name="Kazmierczak K.M."/>
            <person name="Andrzejewski T.M."/>
            <person name="Davidsen T.M."/>
            <person name="Wayne K.J."/>
            <person name="Tettelin H."/>
            <person name="Glass J.I."/>
            <person name="Rusch D."/>
            <person name="Podicherti R."/>
            <person name="Tsui H.-C.T."/>
            <person name="Winkler M.E."/>
        </authorList>
    </citation>
    <scope>NUCLEOTIDE SEQUENCE</scope>
</reference>
<dbReference type="SUPFAM" id="SSF52540">
    <property type="entry name" value="P-loop containing nucleoside triphosphate hydrolases"/>
    <property type="match status" value="1"/>
</dbReference>
<dbReference type="InterPro" id="IPR027417">
    <property type="entry name" value="P-loop_NTPase"/>
</dbReference>
<dbReference type="InterPro" id="IPR049730">
    <property type="entry name" value="SNF2/RAD54-like_C"/>
</dbReference>
<evidence type="ECO:0000256" key="3">
    <source>
        <dbReference type="ARBA" id="ARBA00022840"/>
    </source>
</evidence>
<dbReference type="CDD" id="cd18793">
    <property type="entry name" value="SF2_C_SNF"/>
    <property type="match status" value="1"/>
</dbReference>
<evidence type="ECO:0000256" key="1">
    <source>
        <dbReference type="ARBA" id="ARBA00022741"/>
    </source>
</evidence>
<dbReference type="AlphaFoldDB" id="A0A382P8C2"/>
<name>A0A382P8C2_9ZZZZ</name>
<keyword evidence="1" id="KW-0547">Nucleotide-binding</keyword>
<dbReference type="GO" id="GO:0005524">
    <property type="term" value="F:ATP binding"/>
    <property type="evidence" value="ECO:0007669"/>
    <property type="project" value="UniProtKB-KW"/>
</dbReference>
<accession>A0A382P8C2</accession>
<feature type="non-terminal residue" evidence="5">
    <location>
        <position position="1"/>
    </location>
</feature>
<sequence>KSNNMEDEEENLDETLPDVEKNKWSNEKFHVSSIIDDSYADLELLASFSAKLKRLSVKDDAKLNRLTELLGKIFENSATGKVIIFTEFTKTAHYLKEHLSDRLADHNVAEVHGATKGNRRDIVRRFAPYYNDTSSAKLLEAGEQEIDVLVSTDVLAEGLNLQDSTKLVNYDIHWNPVKLMQRIGRINRRMNNETEATILEAHPERKEERSPSVKIDYWNFLPPSQLDSILGLYNRVSTKILSISLVFGIEGGKGLRDSDDYQDLHEFNADLLGLTTTDERLKLQLETLQKDFPELVEEWRRMAPHTISGKVREGRKGVFLCFRIPERIKQSEEEIERGETPLWSVSDGYGECRWLFY</sequence>
<dbReference type="PROSITE" id="PS51194">
    <property type="entry name" value="HELICASE_CTER"/>
    <property type="match status" value="1"/>
</dbReference>
<keyword evidence="2" id="KW-0378">Hydrolase</keyword>
<dbReference type="PANTHER" id="PTHR24031">
    <property type="entry name" value="RNA HELICASE"/>
    <property type="match status" value="1"/>
</dbReference>
<keyword evidence="3" id="KW-0067">ATP-binding</keyword>
<gene>
    <name evidence="5" type="ORF">METZ01_LOCUS322527</name>
</gene>
<dbReference type="GO" id="GO:0016787">
    <property type="term" value="F:hydrolase activity"/>
    <property type="evidence" value="ECO:0007669"/>
    <property type="project" value="UniProtKB-KW"/>
</dbReference>
<evidence type="ECO:0000256" key="2">
    <source>
        <dbReference type="ARBA" id="ARBA00022801"/>
    </source>
</evidence>
<proteinExistence type="predicted"/>
<evidence type="ECO:0000259" key="4">
    <source>
        <dbReference type="PROSITE" id="PS51194"/>
    </source>
</evidence>
<dbReference type="SMART" id="SM00490">
    <property type="entry name" value="HELICc"/>
    <property type="match status" value="1"/>
</dbReference>
<dbReference type="Pfam" id="PF00271">
    <property type="entry name" value="Helicase_C"/>
    <property type="match status" value="1"/>
</dbReference>
<dbReference type="Gene3D" id="3.40.50.300">
    <property type="entry name" value="P-loop containing nucleotide triphosphate hydrolases"/>
    <property type="match status" value="1"/>
</dbReference>
<protein>
    <recommendedName>
        <fullName evidence="4">Helicase C-terminal domain-containing protein</fullName>
    </recommendedName>
</protein>